<evidence type="ECO:0000313" key="5">
    <source>
        <dbReference type="Proteomes" id="UP000094769"/>
    </source>
</evidence>
<keyword evidence="5" id="KW-1185">Reference proteome</keyword>
<dbReference type="InterPro" id="IPR016181">
    <property type="entry name" value="Acyl_CoA_acyltransferase"/>
</dbReference>
<dbReference type="InterPro" id="IPR050832">
    <property type="entry name" value="Bact_Acetyltransf"/>
</dbReference>
<dbReference type="Proteomes" id="UP000094769">
    <property type="component" value="Unassembled WGS sequence"/>
</dbReference>
<accession>A0A7Z0VHD2</accession>
<name>A0A7Z0VHD2_9GAMM</name>
<dbReference type="Pfam" id="PF25559">
    <property type="entry name" value="DUF7931"/>
    <property type="match status" value="1"/>
</dbReference>
<dbReference type="AlphaFoldDB" id="A0A7Z0VHD2"/>
<dbReference type="InterPro" id="IPR000182">
    <property type="entry name" value="GNAT_dom"/>
</dbReference>
<dbReference type="PROSITE" id="PS51186">
    <property type="entry name" value="GNAT"/>
    <property type="match status" value="1"/>
</dbReference>
<dbReference type="OrthoDB" id="9796171at2"/>
<protein>
    <submittedName>
        <fullName evidence="4">Putative N-acetyltransferase YjcF</fullName>
        <ecNumber evidence="4">2.3.1.-</ecNumber>
    </submittedName>
</protein>
<dbReference type="InterPro" id="IPR057691">
    <property type="entry name" value="DUF7931"/>
</dbReference>
<dbReference type="SUPFAM" id="SSF55729">
    <property type="entry name" value="Acyl-CoA N-acyltransferases (Nat)"/>
    <property type="match status" value="1"/>
</dbReference>
<feature type="domain" description="N-acetyltransferase" evidence="3">
    <location>
        <begin position="6"/>
        <end position="144"/>
    </location>
</feature>
<reference evidence="4 5" key="1">
    <citation type="submission" date="2016-06" db="EMBL/GenBank/DDBJ databases">
        <title>Genome sequence of endosymbiont of Candidatus Endolucinida thiodiazotropha.</title>
        <authorList>
            <person name="Poehlein A."/>
            <person name="Koenig S."/>
            <person name="Heiden S.E."/>
            <person name="Thuermer A."/>
            <person name="Voget S."/>
            <person name="Daniel R."/>
            <person name="Markert S."/>
            <person name="Gros O."/>
            <person name="Schweder T."/>
        </authorList>
    </citation>
    <scope>NUCLEOTIDE SEQUENCE [LARGE SCALE GENOMIC DNA]</scope>
    <source>
        <strain evidence="4 5">COS</strain>
    </source>
</reference>
<dbReference type="GO" id="GO:0016747">
    <property type="term" value="F:acyltransferase activity, transferring groups other than amino-acyl groups"/>
    <property type="evidence" value="ECO:0007669"/>
    <property type="project" value="InterPro"/>
</dbReference>
<dbReference type="Pfam" id="PF13673">
    <property type="entry name" value="Acetyltransf_10"/>
    <property type="match status" value="1"/>
</dbReference>
<comment type="caution">
    <text evidence="4">The sequence shown here is derived from an EMBL/GenBank/DDBJ whole genome shotgun (WGS) entry which is preliminary data.</text>
</comment>
<dbReference type="EMBL" id="MARB01000044">
    <property type="protein sequence ID" value="ODJ85620.1"/>
    <property type="molecule type" value="Genomic_DNA"/>
</dbReference>
<dbReference type="PANTHER" id="PTHR43877">
    <property type="entry name" value="AMINOALKYLPHOSPHONATE N-ACETYLTRANSFERASE-RELATED-RELATED"/>
    <property type="match status" value="1"/>
</dbReference>
<evidence type="ECO:0000313" key="4">
    <source>
        <dbReference type="EMBL" id="ODJ85620.1"/>
    </source>
</evidence>
<keyword evidence="1 4" id="KW-0808">Transferase</keyword>
<keyword evidence="2 4" id="KW-0012">Acyltransferase</keyword>
<dbReference type="CDD" id="cd04301">
    <property type="entry name" value="NAT_SF"/>
    <property type="match status" value="1"/>
</dbReference>
<organism evidence="4 5">
    <name type="scientific">Candidatus Thiodiazotropha endolucinida</name>
    <dbReference type="NCBI Taxonomy" id="1655433"/>
    <lineage>
        <taxon>Bacteria</taxon>
        <taxon>Pseudomonadati</taxon>
        <taxon>Pseudomonadota</taxon>
        <taxon>Gammaproteobacteria</taxon>
        <taxon>Chromatiales</taxon>
        <taxon>Sedimenticolaceae</taxon>
        <taxon>Candidatus Thiodiazotropha</taxon>
    </lineage>
</organism>
<sequence length="317" mass="36216">MTQSDYTIRKAKWPEERELLRQVREPVFVGEQGVPLAMEWDDDDLMAHHLLALDQDQRPIATARLLGNGQIGRMAVVPEWRNQGIGTALLLSLLQHADSIGLQTLFLHAQSSAEPFYAKAGFTASGEPFMEAGIEHQMMVLSLNKDLAEELFLAQLGKTAELYHLHTIEDHQIHATSMVRQAKRHLAIFSQTLDPQILDTPSFIDATKQLAMRSRISRIRILLQDNTLVVQQGHRLVELAQRLSTAIEIRIPGEEYLEYAENFILVDELGYLHRKQAENLLGTACYNDRHRVNRMQTIFDEAWEFGIPDRELARLHL</sequence>
<evidence type="ECO:0000256" key="1">
    <source>
        <dbReference type="ARBA" id="ARBA00022679"/>
    </source>
</evidence>
<evidence type="ECO:0000259" key="3">
    <source>
        <dbReference type="PROSITE" id="PS51186"/>
    </source>
</evidence>
<gene>
    <name evidence="4" type="primary">yjcF</name>
    <name evidence="4" type="ORF">CODIS_41560</name>
</gene>
<dbReference type="Gene3D" id="3.40.630.30">
    <property type="match status" value="1"/>
</dbReference>
<dbReference type="RefSeq" id="WP_069128445.1">
    <property type="nucleotide sequence ID" value="NZ_MARB01000044.1"/>
</dbReference>
<proteinExistence type="predicted"/>
<dbReference type="EC" id="2.3.1.-" evidence="4"/>
<evidence type="ECO:0000256" key="2">
    <source>
        <dbReference type="ARBA" id="ARBA00023315"/>
    </source>
</evidence>